<comment type="similarity">
    <text evidence="3 9">Belongs to the trans-sulfuration enzymes family.</text>
</comment>
<dbReference type="Gene3D" id="3.40.640.10">
    <property type="entry name" value="Type I PLP-dependent aspartate aminotransferase-like (Major domain)"/>
    <property type="match status" value="1"/>
</dbReference>
<dbReference type="Gene3D" id="3.90.1150.10">
    <property type="entry name" value="Aspartate Aminotransferase, domain 1"/>
    <property type="match status" value="1"/>
</dbReference>
<dbReference type="GO" id="GO:0019343">
    <property type="term" value="P:cysteine biosynthetic process via cystathionine"/>
    <property type="evidence" value="ECO:0007669"/>
    <property type="project" value="TreeGrafter"/>
</dbReference>
<accession>A0A7R8V9H5</accession>
<dbReference type="PANTHER" id="PTHR11808:SF15">
    <property type="entry name" value="CYSTATHIONINE GAMMA-LYASE"/>
    <property type="match status" value="1"/>
</dbReference>
<dbReference type="InterPro" id="IPR054542">
    <property type="entry name" value="Cys_met_metab_PP"/>
</dbReference>
<dbReference type="GO" id="GO:0030170">
    <property type="term" value="F:pyridoxal phosphate binding"/>
    <property type="evidence" value="ECO:0007669"/>
    <property type="project" value="InterPro"/>
</dbReference>
<dbReference type="SUPFAM" id="SSF53383">
    <property type="entry name" value="PLP-dependent transferases"/>
    <property type="match status" value="1"/>
</dbReference>
<dbReference type="PIRSF" id="PIRSF001434">
    <property type="entry name" value="CGS"/>
    <property type="match status" value="1"/>
</dbReference>
<keyword evidence="5 8" id="KW-0663">Pyridoxal phosphate</keyword>
<dbReference type="PROSITE" id="PS00868">
    <property type="entry name" value="CYS_MET_METAB_PP"/>
    <property type="match status" value="1"/>
</dbReference>
<evidence type="ECO:0000256" key="2">
    <source>
        <dbReference type="ARBA" id="ARBA00005038"/>
    </source>
</evidence>
<reference evidence="10" key="1">
    <citation type="submission" date="2020-11" db="EMBL/GenBank/DDBJ databases">
        <authorList>
            <person name="Tran Van P."/>
        </authorList>
    </citation>
    <scope>NUCLEOTIDE SEQUENCE</scope>
</reference>
<dbReference type="InterPro" id="IPR015422">
    <property type="entry name" value="PyrdxlP-dep_Trfase_small"/>
</dbReference>
<dbReference type="GO" id="GO:0019346">
    <property type="term" value="P:transsulfuration"/>
    <property type="evidence" value="ECO:0007669"/>
    <property type="project" value="InterPro"/>
</dbReference>
<dbReference type="CDD" id="cd00614">
    <property type="entry name" value="CGS_like"/>
    <property type="match status" value="1"/>
</dbReference>
<dbReference type="EMBL" id="OA564394">
    <property type="protein sequence ID" value="CAD7194150.1"/>
    <property type="molecule type" value="Genomic_DNA"/>
</dbReference>
<evidence type="ECO:0000256" key="3">
    <source>
        <dbReference type="ARBA" id="ARBA00009077"/>
    </source>
</evidence>
<evidence type="ECO:0000256" key="4">
    <source>
        <dbReference type="ARBA" id="ARBA00012085"/>
    </source>
</evidence>
<protein>
    <recommendedName>
        <fullName evidence="4">cystathionine gamma-lyase</fullName>
        <ecNumber evidence="4">4.4.1.1</ecNumber>
    </recommendedName>
    <alternativeName>
        <fullName evidence="7">Gamma-cystathionase</fullName>
    </alternativeName>
</protein>
<sequence>MAGLGEGFLKQDSSFATRAIHVGQEPEQWESRSVVPPISLSTTFKQDGPCQFKQYEYGRSGNPSRSVLEKCLASLDGAKHALTFSSGLGATTAVVQLLNAGDHIICVDDVYGGTNRLFSTIAARMNIETTFVDATIVDNVKNALRANTKLIWIESPTNPLLKVIDIKAISAIIQKHEDILLVVDNTFLTSYFQRPLELGADIVLYSITKYLNGHSDVIMGSIATNHKEAFDKLKFLQNASGIIPSPFDCYLVNRSLKTLAVRMREHMKNSLKVALFLENHPLVVKVLHPGLPSHPQHELAKKQSYGHSGMLSFYIKGGLQESQMFFKALKVFTLAESLGGFESLVELPCLMTHASVPYDQRIALGITDSLIRVSVGLEAPEDLIADLDQALKSTLPQPVSGKLISPVKIVVKEHLLNGNALLVDQKIAA</sequence>
<dbReference type="GO" id="GO:0005737">
    <property type="term" value="C:cytoplasm"/>
    <property type="evidence" value="ECO:0007669"/>
    <property type="project" value="TreeGrafter"/>
</dbReference>
<dbReference type="EC" id="4.4.1.1" evidence="4"/>
<evidence type="ECO:0000313" key="10">
    <source>
        <dbReference type="EMBL" id="CAD7194150.1"/>
    </source>
</evidence>
<dbReference type="PANTHER" id="PTHR11808">
    <property type="entry name" value="TRANS-SULFURATION ENZYME FAMILY MEMBER"/>
    <property type="match status" value="1"/>
</dbReference>
<dbReference type="InterPro" id="IPR015421">
    <property type="entry name" value="PyrdxlP-dep_Trfase_major"/>
</dbReference>
<dbReference type="GO" id="GO:0004123">
    <property type="term" value="F:cystathionine gamma-lyase activity"/>
    <property type="evidence" value="ECO:0007669"/>
    <property type="project" value="TreeGrafter"/>
</dbReference>
<evidence type="ECO:0000256" key="7">
    <source>
        <dbReference type="ARBA" id="ARBA00029853"/>
    </source>
</evidence>
<dbReference type="FunFam" id="3.40.640.10:FF:000009">
    <property type="entry name" value="Cystathionine gamma-synthase homolog"/>
    <property type="match status" value="1"/>
</dbReference>
<evidence type="ECO:0000256" key="8">
    <source>
        <dbReference type="PIRSR" id="PIRSR001434-2"/>
    </source>
</evidence>
<organism evidence="10">
    <name type="scientific">Timema douglasi</name>
    <name type="common">Walking stick</name>
    <dbReference type="NCBI Taxonomy" id="61478"/>
    <lineage>
        <taxon>Eukaryota</taxon>
        <taxon>Metazoa</taxon>
        <taxon>Ecdysozoa</taxon>
        <taxon>Arthropoda</taxon>
        <taxon>Hexapoda</taxon>
        <taxon>Insecta</taxon>
        <taxon>Pterygota</taxon>
        <taxon>Neoptera</taxon>
        <taxon>Polyneoptera</taxon>
        <taxon>Phasmatodea</taxon>
        <taxon>Timematodea</taxon>
        <taxon>Timematoidea</taxon>
        <taxon>Timematidae</taxon>
        <taxon>Timema</taxon>
    </lineage>
</organism>
<evidence type="ECO:0000256" key="6">
    <source>
        <dbReference type="ARBA" id="ARBA00023192"/>
    </source>
</evidence>
<evidence type="ECO:0000256" key="9">
    <source>
        <dbReference type="RuleBase" id="RU362118"/>
    </source>
</evidence>
<evidence type="ECO:0000256" key="1">
    <source>
        <dbReference type="ARBA" id="ARBA00001933"/>
    </source>
</evidence>
<dbReference type="InterPro" id="IPR015424">
    <property type="entry name" value="PyrdxlP-dep_Trfase"/>
</dbReference>
<keyword evidence="6" id="KW-0198">Cysteine biosynthesis</keyword>
<dbReference type="Pfam" id="PF01053">
    <property type="entry name" value="Cys_Met_Meta_PP"/>
    <property type="match status" value="1"/>
</dbReference>
<comment type="pathway">
    <text evidence="2">Amino-acid biosynthesis; L-cysteine biosynthesis; L-cysteine from L-homocysteine and L-serine: step 2/2.</text>
</comment>
<keyword evidence="6" id="KW-0028">Amino-acid biosynthesis</keyword>
<dbReference type="AlphaFoldDB" id="A0A7R8V9H5"/>
<dbReference type="UniPathway" id="UPA00136">
    <property type="reaction ID" value="UER00202"/>
</dbReference>
<proteinExistence type="inferred from homology"/>
<name>A0A7R8V9H5_TIMDO</name>
<dbReference type="InterPro" id="IPR000277">
    <property type="entry name" value="Cys/Met-Metab_PyrdxlP-dep_enz"/>
</dbReference>
<dbReference type="FunFam" id="3.90.1150.10:FF:000008">
    <property type="entry name" value="Cystathionine gamma-synthase"/>
    <property type="match status" value="1"/>
</dbReference>
<comment type="cofactor">
    <cofactor evidence="1 9">
        <name>pyridoxal 5'-phosphate</name>
        <dbReference type="ChEBI" id="CHEBI:597326"/>
    </cofactor>
</comment>
<gene>
    <name evidence="10" type="ORF">TDIB3V08_LOCUS582</name>
</gene>
<evidence type="ECO:0000256" key="5">
    <source>
        <dbReference type="ARBA" id="ARBA00022898"/>
    </source>
</evidence>
<feature type="modified residue" description="N6-(pyridoxal phosphate)lysine" evidence="8">
    <location>
        <position position="209"/>
    </location>
</feature>